<protein>
    <submittedName>
        <fullName evidence="1">Uncharacterized protein</fullName>
    </submittedName>
</protein>
<dbReference type="Proteomes" id="UP000007319">
    <property type="component" value="Plasmid AZOBR_p2"/>
</dbReference>
<keyword evidence="1" id="KW-0614">Plasmid</keyword>
<reference evidence="1 2" key="1">
    <citation type="journal article" date="2011" name="PLoS Genet.">
        <title>Azospirillum genomes reveal transition of bacteria from aquatic to terrestrial environments.</title>
        <authorList>
            <person name="Wisniewski-Dye F."/>
            <person name="Borziak K."/>
            <person name="Khalsa-Moyers G."/>
            <person name="Alexandre G."/>
            <person name="Sukharnikov L.O."/>
            <person name="Wuichet K."/>
            <person name="Hurst G.B."/>
            <person name="McDonald W.H."/>
            <person name="Robertson J.S."/>
            <person name="Barbe V."/>
            <person name="Calteau A."/>
            <person name="Rouy Z."/>
            <person name="Mangenot S."/>
            <person name="Prigent-Combaret C."/>
            <person name="Normand P."/>
            <person name="Boyer M."/>
            <person name="Siguier P."/>
            <person name="Dessaux Y."/>
            <person name="Elmerich C."/>
            <person name="Condemine G."/>
            <person name="Krishnen G."/>
            <person name="Kennedy I."/>
            <person name="Paterson A.H."/>
            <person name="Gonzalez V."/>
            <person name="Mavingui P."/>
            <person name="Zhulin I.B."/>
        </authorList>
    </citation>
    <scope>NUCLEOTIDE SEQUENCE [LARGE SCALE GENOMIC DNA]</scope>
    <source>
        <strain evidence="1 2">Sp245</strain>
    </source>
</reference>
<dbReference type="EMBL" id="HE577329">
    <property type="protein sequence ID" value="CCD01974.1"/>
    <property type="molecule type" value="Genomic_DNA"/>
</dbReference>
<proteinExistence type="predicted"/>
<geneLocation type="plasmid" evidence="1 2">
    <name>AZOBR_p2</name>
</geneLocation>
<name>A0A9P1JY59_9PROT</name>
<evidence type="ECO:0000313" key="1">
    <source>
        <dbReference type="EMBL" id="CCD01974.1"/>
    </source>
</evidence>
<dbReference type="RefSeq" id="WP_014242308.1">
    <property type="nucleotide sequence ID" value="NC_016618.1"/>
</dbReference>
<sequence length="104" mass="11623">MNGVKLVTAEPWWADITFGLSWVPDGQDSTIQVHLGPAAVEIPARWVPPDPAVKHHVGRWAGWHVYACLDASFWVLGWHLTADDCGLYVGPFNVQFETRPPLLH</sequence>
<gene>
    <name evidence="1" type="ORF">AZOBR_p270170</name>
</gene>
<organism evidence="1 2">
    <name type="scientific">Azospirillum baldaniorum</name>
    <dbReference type="NCBI Taxonomy" id="1064539"/>
    <lineage>
        <taxon>Bacteria</taxon>
        <taxon>Pseudomonadati</taxon>
        <taxon>Pseudomonadota</taxon>
        <taxon>Alphaproteobacteria</taxon>
        <taxon>Rhodospirillales</taxon>
        <taxon>Azospirillaceae</taxon>
        <taxon>Azospirillum</taxon>
    </lineage>
</organism>
<evidence type="ECO:0000313" key="2">
    <source>
        <dbReference type="Proteomes" id="UP000007319"/>
    </source>
</evidence>
<accession>A0A9P1JY59</accession>
<keyword evidence="2" id="KW-1185">Reference proteome</keyword>
<dbReference type="KEGG" id="abs:AZOBR_p270170"/>
<dbReference type="AlphaFoldDB" id="A0A9P1JY59"/>